<dbReference type="OrthoDB" id="7773at2157"/>
<name>A0A2H4V9V6_9EURY</name>
<dbReference type="Proteomes" id="UP000232806">
    <property type="component" value="Chromosome"/>
</dbReference>
<evidence type="ECO:0000259" key="1">
    <source>
        <dbReference type="SMART" id="SM00849"/>
    </source>
</evidence>
<evidence type="ECO:0000313" key="3">
    <source>
        <dbReference type="Proteomes" id="UP000232806"/>
    </source>
</evidence>
<reference evidence="2 3" key="1">
    <citation type="submission" date="2016-10" db="EMBL/GenBank/DDBJ databases">
        <title>Comparative genomics between deep and shallow subseafloor isolates.</title>
        <authorList>
            <person name="Ishii S."/>
            <person name="Miller J.R."/>
            <person name="Sutton G."/>
            <person name="Suzuki S."/>
            <person name="Methe B."/>
            <person name="Inagaki F."/>
            <person name="Imachi H."/>
        </authorList>
    </citation>
    <scope>NUCLEOTIDE SEQUENCE [LARGE SCALE GENOMIC DNA]</scope>
    <source>
        <strain evidence="2 3">MO-MB1</strain>
    </source>
</reference>
<dbReference type="EMBL" id="CP017766">
    <property type="protein sequence ID" value="AUB54869.1"/>
    <property type="molecule type" value="Genomic_DNA"/>
</dbReference>
<dbReference type="Gene3D" id="3.60.15.10">
    <property type="entry name" value="Ribonuclease Z/Hydroxyacylglutathione hydrolase-like"/>
    <property type="match status" value="1"/>
</dbReference>
<evidence type="ECO:0000313" key="2">
    <source>
        <dbReference type="EMBL" id="AUB54869.1"/>
    </source>
</evidence>
<dbReference type="RefSeq" id="WP_100904845.1">
    <property type="nucleotide sequence ID" value="NZ_CP017766.1"/>
</dbReference>
<dbReference type="PANTHER" id="PTHR13754">
    <property type="entry name" value="METALLO-BETA-LACTAMASE SUPERFAMILY PROTEIN"/>
    <property type="match status" value="1"/>
</dbReference>
<dbReference type="GO" id="GO:0016787">
    <property type="term" value="F:hydrolase activity"/>
    <property type="evidence" value="ECO:0007669"/>
    <property type="project" value="UniProtKB-KW"/>
</dbReference>
<dbReference type="Pfam" id="PF23023">
    <property type="entry name" value="Anti-Pycsar_Apyc1"/>
    <property type="match status" value="1"/>
</dbReference>
<dbReference type="InterPro" id="IPR041712">
    <property type="entry name" value="DHPS-like_MBL-fold"/>
</dbReference>
<feature type="domain" description="Metallo-beta-lactamase" evidence="1">
    <location>
        <begin position="21"/>
        <end position="245"/>
    </location>
</feature>
<gene>
    <name evidence="2" type="ORF">BK007_01770</name>
</gene>
<accession>A0A2H4V9V6</accession>
<dbReference type="SMART" id="SM00849">
    <property type="entry name" value="Lactamase_B"/>
    <property type="match status" value="1"/>
</dbReference>
<dbReference type="InterPro" id="IPR001279">
    <property type="entry name" value="Metallo-B-lactamas"/>
</dbReference>
<dbReference type="AlphaFoldDB" id="A0A2H4V9V6"/>
<dbReference type="PANTHER" id="PTHR13754:SF13">
    <property type="entry name" value="METALLO-BETA-LACTAMASE SUPERFAMILY PROTEIN (AFU_ORTHOLOGUE AFUA_3G07630)"/>
    <property type="match status" value="1"/>
</dbReference>
<keyword evidence="2" id="KW-0378">Hydrolase</keyword>
<sequence>MKIRCVVDNRAGFKSSLYAEHGFSLLIAKEGKNLMVDTGKTPPVLKHNMDLMGINSVDKVLISHGHNDHTGGISAIMDSKINVKADETKFFIHPGAMGPKYAVEPGNQRYIGFPQNINPETLNLEWVTENTRINEDMWIFNQVEDHSGFEPIPEYLRVREDGKCLPDKFKDELNLVIKTDNGLVVISGCAHQGIVNILQSVQEHFHDDIYGVIGGSHLMDAPGERIEKTVESFKKLDPEIIALGHCTGFEGLCRFKGEFGEKFIPLDSGAEIMI</sequence>
<protein>
    <submittedName>
        <fullName evidence="2">MBL fold metallo-hydrolase</fullName>
    </submittedName>
</protein>
<organism evidence="2 3">
    <name type="scientific">Methanobacterium subterraneum</name>
    <dbReference type="NCBI Taxonomy" id="59277"/>
    <lineage>
        <taxon>Archaea</taxon>
        <taxon>Methanobacteriati</taxon>
        <taxon>Methanobacteriota</taxon>
        <taxon>Methanomada group</taxon>
        <taxon>Methanobacteria</taxon>
        <taxon>Methanobacteriales</taxon>
        <taxon>Methanobacteriaceae</taxon>
        <taxon>Methanobacterium</taxon>
    </lineage>
</organism>
<dbReference type="InterPro" id="IPR052926">
    <property type="entry name" value="Metallo-beta-lactamase_dom"/>
</dbReference>
<dbReference type="GO" id="GO:0016740">
    <property type="term" value="F:transferase activity"/>
    <property type="evidence" value="ECO:0007669"/>
    <property type="project" value="TreeGrafter"/>
</dbReference>
<dbReference type="InterPro" id="IPR036866">
    <property type="entry name" value="RibonucZ/Hydroxyglut_hydro"/>
</dbReference>
<proteinExistence type="predicted"/>
<dbReference type="GeneID" id="35120280"/>
<dbReference type="CDD" id="cd07713">
    <property type="entry name" value="DHPS-like_MBL-fold"/>
    <property type="match status" value="1"/>
</dbReference>
<dbReference type="SUPFAM" id="SSF56281">
    <property type="entry name" value="Metallo-hydrolase/oxidoreductase"/>
    <property type="match status" value="1"/>
</dbReference>